<dbReference type="STRING" id="518637.EUBIFOR_01975"/>
<dbReference type="PANTHER" id="PTHR43650">
    <property type="entry name" value="PYROPHOSPHATE--FRUCTOSE 6-PHOSPHATE 1-PHOSPHOTRANSFERASE"/>
    <property type="match status" value="1"/>
</dbReference>
<evidence type="ECO:0000313" key="12">
    <source>
        <dbReference type="EMBL" id="EEC89459.1"/>
    </source>
</evidence>
<dbReference type="InterPro" id="IPR022953">
    <property type="entry name" value="ATP_PFK"/>
</dbReference>
<dbReference type="SUPFAM" id="SSF53784">
    <property type="entry name" value="Phosphofructokinase"/>
    <property type="match status" value="1"/>
</dbReference>
<comment type="cofactor">
    <cofactor evidence="1">
        <name>Mg(2+)</name>
        <dbReference type="ChEBI" id="CHEBI:18420"/>
    </cofactor>
</comment>
<dbReference type="GO" id="GO:0047334">
    <property type="term" value="F:diphosphate-fructose-6-phosphate 1-phosphotransferase activity"/>
    <property type="evidence" value="ECO:0007669"/>
    <property type="project" value="UniProtKB-EC"/>
</dbReference>
<evidence type="ECO:0000256" key="1">
    <source>
        <dbReference type="ARBA" id="ARBA00001946"/>
    </source>
</evidence>
<dbReference type="GO" id="GO:0006002">
    <property type="term" value="P:fructose 6-phosphate metabolic process"/>
    <property type="evidence" value="ECO:0007669"/>
    <property type="project" value="InterPro"/>
</dbReference>
<dbReference type="eggNOG" id="COG0205">
    <property type="taxonomic scope" value="Bacteria"/>
</dbReference>
<dbReference type="EMBL" id="ABYT01000103">
    <property type="protein sequence ID" value="EEC89459.1"/>
    <property type="molecule type" value="Genomic_DNA"/>
</dbReference>
<name>B7CCP7_9FIRM</name>
<keyword evidence="8" id="KW-0324">Glycolysis</keyword>
<keyword evidence="7" id="KW-0460">Magnesium</keyword>
<dbReference type="GO" id="GO:0005829">
    <property type="term" value="C:cytosol"/>
    <property type="evidence" value="ECO:0007669"/>
    <property type="project" value="TreeGrafter"/>
</dbReference>
<organism evidence="12 13">
    <name type="scientific">Holdemanella biformis DSM 3989</name>
    <dbReference type="NCBI Taxonomy" id="518637"/>
    <lineage>
        <taxon>Bacteria</taxon>
        <taxon>Bacillati</taxon>
        <taxon>Bacillota</taxon>
        <taxon>Erysipelotrichia</taxon>
        <taxon>Erysipelotrichales</taxon>
        <taxon>Erysipelotrichaceae</taxon>
        <taxon>Holdemanella</taxon>
    </lineage>
</organism>
<dbReference type="OrthoDB" id="9802503at2"/>
<accession>B7CCP7</accession>
<dbReference type="InterPro" id="IPR035966">
    <property type="entry name" value="PKF_sf"/>
</dbReference>
<evidence type="ECO:0000256" key="8">
    <source>
        <dbReference type="ARBA" id="ARBA00023152"/>
    </source>
</evidence>
<protein>
    <submittedName>
        <fullName evidence="12">Putative diphosphate--fructose-6-phosphate 1-phosphotransferase</fullName>
    </submittedName>
</protein>
<reference evidence="12 13" key="1">
    <citation type="submission" date="2008-11" db="EMBL/GenBank/DDBJ databases">
        <title>Draft genome sequence of Eubacterium biforme (DSM 3989).</title>
        <authorList>
            <person name="Sudarsanam P."/>
            <person name="Ley R."/>
            <person name="Guruge J."/>
            <person name="Turnbaugh P.J."/>
            <person name="Mahowald M."/>
            <person name="Liep D."/>
            <person name="Gordon J."/>
        </authorList>
    </citation>
    <scope>NUCLEOTIDE SEQUENCE [LARGE SCALE GENOMIC DNA]</scope>
    <source>
        <strain evidence="12 13">DSM 3989</strain>
    </source>
</reference>
<evidence type="ECO:0000256" key="3">
    <source>
        <dbReference type="ARBA" id="ARBA00022490"/>
    </source>
</evidence>
<dbReference type="PRINTS" id="PR00476">
    <property type="entry name" value="PHFRCTKINASE"/>
</dbReference>
<dbReference type="GO" id="GO:0003872">
    <property type="term" value="F:6-phosphofructokinase activity"/>
    <property type="evidence" value="ECO:0007669"/>
    <property type="project" value="InterPro"/>
</dbReference>
<dbReference type="PANTHER" id="PTHR43650:SF1">
    <property type="entry name" value="PYROPHOSPHATE--FRUCTOSE 6-PHOSPHATE 1-PHOSPHOTRANSFERASE SUBUNIT BETA 2"/>
    <property type="match status" value="1"/>
</dbReference>
<feature type="domain" description="Phosphofructokinase" evidence="11">
    <location>
        <begin position="74"/>
        <end position="312"/>
    </location>
</feature>
<dbReference type="GO" id="GO:0046872">
    <property type="term" value="F:metal ion binding"/>
    <property type="evidence" value="ECO:0007669"/>
    <property type="project" value="UniProtKB-KW"/>
</dbReference>
<evidence type="ECO:0000313" key="13">
    <source>
        <dbReference type="Proteomes" id="UP000004315"/>
    </source>
</evidence>
<evidence type="ECO:0000256" key="10">
    <source>
        <dbReference type="ARBA" id="ARBA00048072"/>
    </source>
</evidence>
<dbReference type="InterPro" id="IPR000023">
    <property type="entry name" value="Phosphofructokinase_dom"/>
</dbReference>
<comment type="caution">
    <text evidence="12">The sequence shown here is derived from an EMBL/GenBank/DDBJ whole genome shotgun (WGS) entry which is preliminary data.</text>
</comment>
<proteinExistence type="inferred from homology"/>
<dbReference type="Pfam" id="PF00365">
    <property type="entry name" value="PFK"/>
    <property type="match status" value="1"/>
</dbReference>
<keyword evidence="13" id="KW-1185">Reference proteome</keyword>
<keyword evidence="3" id="KW-0963">Cytoplasm</keyword>
<evidence type="ECO:0000256" key="9">
    <source>
        <dbReference type="ARBA" id="ARBA00038478"/>
    </source>
</evidence>
<dbReference type="GO" id="GO:0009749">
    <property type="term" value="P:response to glucose"/>
    <property type="evidence" value="ECO:0007669"/>
    <property type="project" value="TreeGrafter"/>
</dbReference>
<evidence type="ECO:0000256" key="4">
    <source>
        <dbReference type="ARBA" id="ARBA00022679"/>
    </source>
</evidence>
<dbReference type="RefSeq" id="WP_003865759.1">
    <property type="nucleotide sequence ID" value="NZ_DS996846.1"/>
</dbReference>
<sequence>MNQSPLQKARYQYSPKLPGMLRNGISEICVKEGNATQSVADQEKIAALFPNTYGEKEITFEKGENTSAAKKQVVGVILSGGQAPGGHNVICGLYDALKATSKENVLYGFKNGPIGLLEDNYVEFDDAYIDAYRNTGGFDIIGSGRTKLETEEQFAVAAKVCEKHGITAIVIIGGDDSNTNAAVLAEYFAAHNTGVQVIGCPKTIDGDLKNEDIECSFGFDTATKTYSELIGNIERDANSAKKYWHFVKVMGRSASHVALECALETQPNICLISEEVAAKKQSLSEIADYIADAVEKRSANGNNFGVAIIPEGVV</sequence>
<comment type="catalytic activity">
    <reaction evidence="10">
        <text>beta-D-fructose 6-phosphate + diphosphate = beta-D-fructose 1,6-bisphosphate + phosphate + H(+)</text>
        <dbReference type="Rhea" id="RHEA:13613"/>
        <dbReference type="ChEBI" id="CHEBI:15378"/>
        <dbReference type="ChEBI" id="CHEBI:32966"/>
        <dbReference type="ChEBI" id="CHEBI:33019"/>
        <dbReference type="ChEBI" id="CHEBI:43474"/>
        <dbReference type="ChEBI" id="CHEBI:57634"/>
        <dbReference type="EC" id="2.7.1.90"/>
    </reaction>
</comment>
<dbReference type="NCBIfam" id="NF005482">
    <property type="entry name" value="PRK07085.1"/>
    <property type="match status" value="1"/>
</dbReference>
<dbReference type="HOGENOM" id="CLU_022288_1_1_9"/>
<evidence type="ECO:0000256" key="6">
    <source>
        <dbReference type="ARBA" id="ARBA00022777"/>
    </source>
</evidence>
<dbReference type="AlphaFoldDB" id="B7CCP7"/>
<feature type="non-terminal residue" evidence="12">
    <location>
        <position position="314"/>
    </location>
</feature>
<evidence type="ECO:0000256" key="2">
    <source>
        <dbReference type="ARBA" id="ARBA00003138"/>
    </source>
</evidence>
<dbReference type="UniPathway" id="UPA00109">
    <property type="reaction ID" value="UER00182"/>
</dbReference>
<evidence type="ECO:0000256" key="5">
    <source>
        <dbReference type="ARBA" id="ARBA00022723"/>
    </source>
</evidence>
<keyword evidence="6" id="KW-0418">Kinase</keyword>
<dbReference type="Proteomes" id="UP000004315">
    <property type="component" value="Unassembled WGS sequence"/>
</dbReference>
<gene>
    <name evidence="12" type="ORF">EUBIFOR_01975</name>
</gene>
<evidence type="ECO:0000259" key="11">
    <source>
        <dbReference type="Pfam" id="PF00365"/>
    </source>
</evidence>
<comment type="similarity">
    <text evidence="9">Belongs to the phosphofructokinase type A (PFKA) family.</text>
</comment>
<keyword evidence="5" id="KW-0479">Metal-binding</keyword>
<dbReference type="Gene3D" id="3.40.50.450">
    <property type="match status" value="1"/>
</dbReference>
<evidence type="ECO:0000256" key="7">
    <source>
        <dbReference type="ARBA" id="ARBA00022842"/>
    </source>
</evidence>
<keyword evidence="4 12" id="KW-0808">Transferase</keyword>
<comment type="function">
    <text evidence="2">Catalyzes the phosphorylation of D-fructose 6-phosphate, the first committing step of glycolysis. Uses inorganic phosphate (PPi) as phosphoryl donor instead of ATP like common ATP-dependent phosphofructokinases (ATP-PFKs), which renders the reaction reversible, and can thus function both in glycolysis and gluconeogenesis. Consistently, PPi-PFK can replace the enzymes of both the forward (ATP-PFK) and reverse (fructose-bisphosphatase (FBPase)) reactions.</text>
</comment>